<dbReference type="Proteomes" id="UP000324222">
    <property type="component" value="Unassembled WGS sequence"/>
</dbReference>
<feature type="compositionally biased region" description="Pro residues" evidence="1">
    <location>
        <begin position="74"/>
        <end position="84"/>
    </location>
</feature>
<evidence type="ECO:0000256" key="1">
    <source>
        <dbReference type="SAM" id="MobiDB-lite"/>
    </source>
</evidence>
<evidence type="ECO:0000313" key="2">
    <source>
        <dbReference type="EMBL" id="MPC37746.1"/>
    </source>
</evidence>
<proteinExistence type="predicted"/>
<gene>
    <name evidence="2" type="ORF">E2C01_031236</name>
</gene>
<reference evidence="2 3" key="1">
    <citation type="submission" date="2019-05" db="EMBL/GenBank/DDBJ databases">
        <title>Another draft genome of Portunus trituberculatus and its Hox gene families provides insights of decapod evolution.</title>
        <authorList>
            <person name="Jeong J.-H."/>
            <person name="Song I."/>
            <person name="Kim S."/>
            <person name="Choi T."/>
            <person name="Kim D."/>
            <person name="Ryu S."/>
            <person name="Kim W."/>
        </authorList>
    </citation>
    <scope>NUCLEOTIDE SEQUENCE [LARGE SCALE GENOMIC DNA]</scope>
    <source>
        <tissue evidence="2">Muscle</tissue>
    </source>
</reference>
<feature type="region of interest" description="Disordered" evidence="1">
    <location>
        <begin position="48"/>
        <end position="88"/>
    </location>
</feature>
<accession>A0A5B7EX28</accession>
<sequence>MLHRGVSEKHALLWPPLFWDALFLKACEDCTQARHFPAACVYFESQERQPSRGGGRCTTPPPQAASPATTPRPAAMPPPNPNPTTPDLKQRVVPLTVLDTLHCLAHGEALILLNIL</sequence>
<protein>
    <submittedName>
        <fullName evidence="2">Uncharacterized protein</fullName>
    </submittedName>
</protein>
<keyword evidence="3" id="KW-1185">Reference proteome</keyword>
<name>A0A5B7EX28_PORTR</name>
<organism evidence="2 3">
    <name type="scientific">Portunus trituberculatus</name>
    <name type="common">Swimming crab</name>
    <name type="synonym">Neptunus trituberculatus</name>
    <dbReference type="NCBI Taxonomy" id="210409"/>
    <lineage>
        <taxon>Eukaryota</taxon>
        <taxon>Metazoa</taxon>
        <taxon>Ecdysozoa</taxon>
        <taxon>Arthropoda</taxon>
        <taxon>Crustacea</taxon>
        <taxon>Multicrustacea</taxon>
        <taxon>Malacostraca</taxon>
        <taxon>Eumalacostraca</taxon>
        <taxon>Eucarida</taxon>
        <taxon>Decapoda</taxon>
        <taxon>Pleocyemata</taxon>
        <taxon>Brachyura</taxon>
        <taxon>Eubrachyura</taxon>
        <taxon>Portunoidea</taxon>
        <taxon>Portunidae</taxon>
        <taxon>Portuninae</taxon>
        <taxon>Portunus</taxon>
    </lineage>
</organism>
<evidence type="ECO:0000313" key="3">
    <source>
        <dbReference type="Proteomes" id="UP000324222"/>
    </source>
</evidence>
<dbReference type="EMBL" id="VSRR010003871">
    <property type="protein sequence ID" value="MPC37746.1"/>
    <property type="molecule type" value="Genomic_DNA"/>
</dbReference>
<dbReference type="AlphaFoldDB" id="A0A5B7EX28"/>
<comment type="caution">
    <text evidence="2">The sequence shown here is derived from an EMBL/GenBank/DDBJ whole genome shotgun (WGS) entry which is preliminary data.</text>
</comment>